<keyword evidence="1" id="KW-0472">Membrane</keyword>
<sequence>MIGQWLAILALTLVSFAIAAFYLRMPKQGFAVFGAALLLGLVGYTWAGSPGQRGSPKQPETQVEAQSGEEMVEARRALFDPSQAKPDYLTLSDGFARRGKFDQAAALLRKGLRENPNHLEGWLALGMALTGHAEGFVTPAANYAYGKAREIDPSNPGPDFFLGTSLLQTGQIVAARDIWGRLLENSPDDAPWKEEIENRVARLDQMIANAPMLQ</sequence>
<proteinExistence type="predicted"/>
<keyword evidence="3" id="KW-1185">Reference proteome</keyword>
<dbReference type="SUPFAM" id="SSF48452">
    <property type="entry name" value="TPR-like"/>
    <property type="match status" value="1"/>
</dbReference>
<dbReference type="eggNOG" id="COG4235">
    <property type="taxonomic scope" value="Bacteria"/>
</dbReference>
<keyword evidence="1" id="KW-1133">Transmembrane helix</keyword>
<dbReference type="OrthoDB" id="7390129at2"/>
<feature type="transmembrane region" description="Helical" evidence="1">
    <location>
        <begin position="30"/>
        <end position="47"/>
    </location>
</feature>
<protein>
    <submittedName>
        <fullName evidence="2">Cytochrome c biogenesis factor</fullName>
    </submittedName>
</protein>
<evidence type="ECO:0000256" key="1">
    <source>
        <dbReference type="SAM" id="Phobius"/>
    </source>
</evidence>
<reference evidence="2 3" key="1">
    <citation type="submission" date="2014-04" db="EMBL/GenBank/DDBJ databases">
        <title>A comprehensive comparison of genomes of Erythrobacter spp. strains.</title>
        <authorList>
            <person name="Zheng Q."/>
        </authorList>
    </citation>
    <scope>NUCLEOTIDE SEQUENCE [LARGE SCALE GENOMIC DNA]</scope>
    <source>
        <strain evidence="2 3">DSM 6997</strain>
    </source>
</reference>
<dbReference type="Gene3D" id="1.25.40.10">
    <property type="entry name" value="Tetratricopeptide repeat domain"/>
    <property type="match status" value="1"/>
</dbReference>
<name>A0A074MEF7_ERYLO</name>
<comment type="caution">
    <text evidence="2">The sequence shown here is derived from an EMBL/GenBank/DDBJ whole genome shotgun (WGS) entry which is preliminary data.</text>
</comment>
<accession>A0A074MEF7</accession>
<evidence type="ECO:0000313" key="3">
    <source>
        <dbReference type="Proteomes" id="UP000027647"/>
    </source>
</evidence>
<gene>
    <name evidence="2" type="ORF">EH31_00215</name>
</gene>
<dbReference type="Proteomes" id="UP000027647">
    <property type="component" value="Unassembled WGS sequence"/>
</dbReference>
<keyword evidence="1" id="KW-0812">Transmembrane</keyword>
<organism evidence="2 3">
    <name type="scientific">Erythrobacter longus</name>
    <dbReference type="NCBI Taxonomy" id="1044"/>
    <lineage>
        <taxon>Bacteria</taxon>
        <taxon>Pseudomonadati</taxon>
        <taxon>Pseudomonadota</taxon>
        <taxon>Alphaproteobacteria</taxon>
        <taxon>Sphingomonadales</taxon>
        <taxon>Erythrobacteraceae</taxon>
        <taxon>Erythrobacter/Porphyrobacter group</taxon>
        <taxon>Erythrobacter</taxon>
    </lineage>
</organism>
<evidence type="ECO:0000313" key="2">
    <source>
        <dbReference type="EMBL" id="KEO91120.1"/>
    </source>
</evidence>
<dbReference type="Pfam" id="PF13428">
    <property type="entry name" value="TPR_14"/>
    <property type="match status" value="1"/>
</dbReference>
<dbReference type="InterPro" id="IPR011990">
    <property type="entry name" value="TPR-like_helical_dom_sf"/>
</dbReference>
<dbReference type="EMBL" id="JMIW01000001">
    <property type="protein sequence ID" value="KEO91120.1"/>
    <property type="molecule type" value="Genomic_DNA"/>
</dbReference>
<dbReference type="RefSeq" id="WP_034957367.1">
    <property type="nucleotide sequence ID" value="NZ_JMIW01000001.1"/>
</dbReference>
<dbReference type="STRING" id="1044.EH31_00215"/>
<feature type="transmembrane region" description="Helical" evidence="1">
    <location>
        <begin position="6"/>
        <end position="23"/>
    </location>
</feature>
<dbReference type="AlphaFoldDB" id="A0A074MEF7"/>